<evidence type="ECO:0000313" key="5">
    <source>
        <dbReference type="Proteomes" id="UP000324897"/>
    </source>
</evidence>
<accession>A0A5J9SCG3</accession>
<feature type="non-terminal residue" evidence="4">
    <location>
        <position position="1"/>
    </location>
</feature>
<sequence>MAINKIQHGQVEQLVDLELGYGSDQATRKSMTMVAELAFRCLQQNGEMRPPIREVLDALRRIQEEDGFGKKDALLIAPRSPDTVHAPWDSMSTTPSVSQ</sequence>
<dbReference type="Gene3D" id="1.10.510.10">
    <property type="entry name" value="Transferase(Phosphotransferase) domain 1"/>
    <property type="match status" value="1"/>
</dbReference>
<dbReference type="Proteomes" id="UP000324897">
    <property type="component" value="Unassembled WGS sequence"/>
</dbReference>
<dbReference type="PANTHER" id="PTHR46008">
    <property type="entry name" value="LEAF RUST 10 DISEASE-RESISTANCE LOCUS RECEPTOR-LIKE PROTEIN KINASE-LIKE 1.4"/>
    <property type="match status" value="1"/>
</dbReference>
<name>A0A5J9SCG3_9POAL</name>
<dbReference type="EMBL" id="RWGY01001131">
    <property type="protein sequence ID" value="TVT96759.1"/>
    <property type="molecule type" value="Genomic_DNA"/>
</dbReference>
<evidence type="ECO:0008006" key="6">
    <source>
        <dbReference type="Google" id="ProtNLM"/>
    </source>
</evidence>
<evidence type="ECO:0000313" key="4">
    <source>
        <dbReference type="EMBL" id="TVT96759.1"/>
    </source>
</evidence>
<protein>
    <recommendedName>
        <fullName evidence="6">Serine-threonine/tyrosine-protein kinase catalytic domain-containing protein</fullName>
    </recommendedName>
</protein>
<dbReference type="GO" id="GO:0016301">
    <property type="term" value="F:kinase activity"/>
    <property type="evidence" value="ECO:0007669"/>
    <property type="project" value="TreeGrafter"/>
</dbReference>
<dbReference type="OrthoDB" id="686763at2759"/>
<dbReference type="PANTHER" id="PTHR46008:SF53">
    <property type="entry name" value="OS05G0550800 PROTEIN"/>
    <property type="match status" value="1"/>
</dbReference>
<reference evidence="4 5" key="1">
    <citation type="journal article" date="2019" name="Sci. Rep.">
        <title>A high-quality genome of Eragrostis curvula grass provides insights into Poaceae evolution and supports new strategies to enhance forage quality.</title>
        <authorList>
            <person name="Carballo J."/>
            <person name="Santos B.A.C.M."/>
            <person name="Zappacosta D."/>
            <person name="Garbus I."/>
            <person name="Selva J.P."/>
            <person name="Gallo C.A."/>
            <person name="Diaz A."/>
            <person name="Albertini E."/>
            <person name="Caccamo M."/>
            <person name="Echenique V."/>
        </authorList>
    </citation>
    <scope>NUCLEOTIDE SEQUENCE [LARGE SCALE GENOMIC DNA]</scope>
    <source>
        <strain evidence="5">cv. Victoria</strain>
        <tissue evidence="4">Leaf</tissue>
    </source>
</reference>
<evidence type="ECO:0000256" key="2">
    <source>
        <dbReference type="ARBA" id="ARBA00022840"/>
    </source>
</evidence>
<keyword evidence="1" id="KW-0547">Nucleotide-binding</keyword>
<keyword evidence="2" id="KW-0067">ATP-binding</keyword>
<dbReference type="Gramene" id="TVT96759">
    <property type="protein sequence ID" value="TVT96759"/>
    <property type="gene ID" value="EJB05_58032"/>
</dbReference>
<evidence type="ECO:0000256" key="3">
    <source>
        <dbReference type="SAM" id="MobiDB-lite"/>
    </source>
</evidence>
<evidence type="ECO:0000256" key="1">
    <source>
        <dbReference type="ARBA" id="ARBA00022741"/>
    </source>
</evidence>
<comment type="caution">
    <text evidence="4">The sequence shown here is derived from an EMBL/GenBank/DDBJ whole genome shotgun (WGS) entry which is preliminary data.</text>
</comment>
<feature type="compositionally biased region" description="Polar residues" evidence="3">
    <location>
        <begin position="90"/>
        <end position="99"/>
    </location>
</feature>
<feature type="region of interest" description="Disordered" evidence="3">
    <location>
        <begin position="80"/>
        <end position="99"/>
    </location>
</feature>
<dbReference type="AlphaFoldDB" id="A0A5J9SCG3"/>
<keyword evidence="5" id="KW-1185">Reference proteome</keyword>
<gene>
    <name evidence="4" type="ORF">EJB05_58032</name>
</gene>
<dbReference type="GO" id="GO:0005524">
    <property type="term" value="F:ATP binding"/>
    <property type="evidence" value="ECO:0007669"/>
    <property type="project" value="UniProtKB-KW"/>
</dbReference>
<organism evidence="4 5">
    <name type="scientific">Eragrostis curvula</name>
    <name type="common">weeping love grass</name>
    <dbReference type="NCBI Taxonomy" id="38414"/>
    <lineage>
        <taxon>Eukaryota</taxon>
        <taxon>Viridiplantae</taxon>
        <taxon>Streptophyta</taxon>
        <taxon>Embryophyta</taxon>
        <taxon>Tracheophyta</taxon>
        <taxon>Spermatophyta</taxon>
        <taxon>Magnoliopsida</taxon>
        <taxon>Liliopsida</taxon>
        <taxon>Poales</taxon>
        <taxon>Poaceae</taxon>
        <taxon>PACMAD clade</taxon>
        <taxon>Chloridoideae</taxon>
        <taxon>Eragrostideae</taxon>
        <taxon>Eragrostidinae</taxon>
        <taxon>Eragrostis</taxon>
    </lineage>
</organism>
<proteinExistence type="predicted"/>